<dbReference type="Proteomes" id="UP000019149">
    <property type="component" value="Unassembled WGS sequence"/>
</dbReference>
<dbReference type="AlphaFoldDB" id="W6U204"/>
<dbReference type="OMA" id="DQQFLCK"/>
<name>W6U204_ECHGR</name>
<dbReference type="CTD" id="36345710"/>
<keyword evidence="2" id="KW-1185">Reference proteome</keyword>
<evidence type="ECO:0000313" key="1">
    <source>
        <dbReference type="EMBL" id="EUB55135.1"/>
    </source>
</evidence>
<proteinExistence type="predicted"/>
<comment type="caution">
    <text evidence="1">The sequence shown here is derived from an EMBL/GenBank/DDBJ whole genome shotgun (WGS) entry which is preliminary data.</text>
</comment>
<dbReference type="EMBL" id="APAU02000182">
    <property type="protein sequence ID" value="EUB55135.1"/>
    <property type="molecule type" value="Genomic_DNA"/>
</dbReference>
<gene>
    <name evidence="1" type="ORF">EGR_09995</name>
</gene>
<reference evidence="1 2" key="1">
    <citation type="journal article" date="2013" name="Nat. Genet.">
        <title>The genome of the hydatid tapeworm Echinococcus granulosus.</title>
        <authorList>
            <person name="Zheng H."/>
            <person name="Zhang W."/>
            <person name="Zhang L."/>
            <person name="Zhang Z."/>
            <person name="Li J."/>
            <person name="Lu G."/>
            <person name="Zhu Y."/>
            <person name="Wang Y."/>
            <person name="Huang Y."/>
            <person name="Liu J."/>
            <person name="Kang H."/>
            <person name="Chen J."/>
            <person name="Wang L."/>
            <person name="Chen A."/>
            <person name="Yu S."/>
            <person name="Gao Z."/>
            <person name="Jin L."/>
            <person name="Gu W."/>
            <person name="Wang Z."/>
            <person name="Zhao L."/>
            <person name="Shi B."/>
            <person name="Wen H."/>
            <person name="Lin R."/>
            <person name="Jones M.K."/>
            <person name="Brejova B."/>
            <person name="Vinar T."/>
            <person name="Zhao G."/>
            <person name="McManus D.P."/>
            <person name="Chen Z."/>
            <person name="Zhou Y."/>
            <person name="Wang S."/>
        </authorList>
    </citation>
    <scope>NUCLEOTIDE SEQUENCE [LARGE SCALE GENOMIC DNA]</scope>
</reference>
<protein>
    <submittedName>
        <fullName evidence="1">Uncharacterized protein</fullName>
    </submittedName>
</protein>
<dbReference type="KEGG" id="egl:EGR_09995"/>
<dbReference type="RefSeq" id="XP_024346331.1">
    <property type="nucleotide sequence ID" value="XM_024499244.1"/>
</dbReference>
<dbReference type="GeneID" id="36345710"/>
<evidence type="ECO:0000313" key="2">
    <source>
        <dbReference type="Proteomes" id="UP000019149"/>
    </source>
</evidence>
<organism evidence="1 2">
    <name type="scientific">Echinococcus granulosus</name>
    <name type="common">Hydatid tapeworm</name>
    <dbReference type="NCBI Taxonomy" id="6210"/>
    <lineage>
        <taxon>Eukaryota</taxon>
        <taxon>Metazoa</taxon>
        <taxon>Spiralia</taxon>
        <taxon>Lophotrochozoa</taxon>
        <taxon>Platyhelminthes</taxon>
        <taxon>Cestoda</taxon>
        <taxon>Eucestoda</taxon>
        <taxon>Cyclophyllidea</taxon>
        <taxon>Taeniidae</taxon>
        <taxon>Echinococcus</taxon>
        <taxon>Echinococcus granulosus group</taxon>
    </lineage>
</organism>
<accession>W6U204</accession>
<dbReference type="OrthoDB" id="6268503at2759"/>
<sequence length="69" mass="7738">MSCSTTQRTFFKDLQQLHRKIEASTDGQATILGSDEMSVTVSLRPKSGYNAHAEFVLNKSVDQQFLCKL</sequence>